<name>A0A5J9UGX8_9POAL</name>
<reference evidence="2 3" key="1">
    <citation type="journal article" date="2019" name="Sci. Rep.">
        <title>A high-quality genome of Eragrostis curvula grass provides insights into Poaceae evolution and supports new strategies to enhance forage quality.</title>
        <authorList>
            <person name="Carballo J."/>
            <person name="Santos B.A.C.M."/>
            <person name="Zappacosta D."/>
            <person name="Garbus I."/>
            <person name="Selva J.P."/>
            <person name="Gallo C.A."/>
            <person name="Diaz A."/>
            <person name="Albertini E."/>
            <person name="Caccamo M."/>
            <person name="Echenique V."/>
        </authorList>
    </citation>
    <scope>NUCLEOTIDE SEQUENCE [LARGE SCALE GENOMIC DNA]</scope>
    <source>
        <strain evidence="3">cv. Victoria</strain>
        <tissue evidence="2">Leaf</tissue>
    </source>
</reference>
<feature type="region of interest" description="Disordered" evidence="1">
    <location>
        <begin position="1"/>
        <end position="65"/>
    </location>
</feature>
<protein>
    <submittedName>
        <fullName evidence="2">Uncharacterized protein</fullName>
    </submittedName>
</protein>
<keyword evidence="3" id="KW-1185">Reference proteome</keyword>
<dbReference type="EMBL" id="RWGY01000026">
    <property type="protein sequence ID" value="TVU22430.1"/>
    <property type="molecule type" value="Genomic_DNA"/>
</dbReference>
<evidence type="ECO:0000313" key="3">
    <source>
        <dbReference type="Proteomes" id="UP000324897"/>
    </source>
</evidence>
<dbReference type="AlphaFoldDB" id="A0A5J9UGX8"/>
<dbReference type="Gramene" id="TVU22430">
    <property type="protein sequence ID" value="TVU22430"/>
    <property type="gene ID" value="EJB05_32124"/>
</dbReference>
<comment type="caution">
    <text evidence="2">The sequence shown here is derived from an EMBL/GenBank/DDBJ whole genome shotgun (WGS) entry which is preliminary data.</text>
</comment>
<evidence type="ECO:0000313" key="2">
    <source>
        <dbReference type="EMBL" id="TVU22430.1"/>
    </source>
</evidence>
<dbReference type="Proteomes" id="UP000324897">
    <property type="component" value="Unassembled WGS sequence"/>
</dbReference>
<evidence type="ECO:0000256" key="1">
    <source>
        <dbReference type="SAM" id="MobiDB-lite"/>
    </source>
</evidence>
<sequence length="133" mass="13832">MLSNAGILKRATEEWSPPQPQPAVPSNSGPSNIAREEPGPRRRMRHGADAEEPTQAEPVGPDSGNYTVAVHLATSCPPTAGAQVPVHLPRAVAIAAQAPHAAISRSSYCSSPCSHALYRPRAQAARSSSKAPG</sequence>
<proteinExistence type="predicted"/>
<organism evidence="2 3">
    <name type="scientific">Eragrostis curvula</name>
    <name type="common">weeping love grass</name>
    <dbReference type="NCBI Taxonomy" id="38414"/>
    <lineage>
        <taxon>Eukaryota</taxon>
        <taxon>Viridiplantae</taxon>
        <taxon>Streptophyta</taxon>
        <taxon>Embryophyta</taxon>
        <taxon>Tracheophyta</taxon>
        <taxon>Spermatophyta</taxon>
        <taxon>Magnoliopsida</taxon>
        <taxon>Liliopsida</taxon>
        <taxon>Poales</taxon>
        <taxon>Poaceae</taxon>
        <taxon>PACMAD clade</taxon>
        <taxon>Chloridoideae</taxon>
        <taxon>Eragrostideae</taxon>
        <taxon>Eragrostidinae</taxon>
        <taxon>Eragrostis</taxon>
    </lineage>
</organism>
<accession>A0A5J9UGX8</accession>
<feature type="non-terminal residue" evidence="2">
    <location>
        <position position="1"/>
    </location>
</feature>
<gene>
    <name evidence="2" type="ORF">EJB05_32124</name>
</gene>